<protein>
    <submittedName>
        <fullName evidence="7">TauD/TfdA family dioxygenase</fullName>
    </submittedName>
</protein>
<keyword evidence="3 7" id="KW-0223">Dioxygenase</keyword>
<gene>
    <name evidence="7" type="ORF">KO481_10525</name>
</gene>
<evidence type="ECO:0000256" key="1">
    <source>
        <dbReference type="ARBA" id="ARBA00005896"/>
    </source>
</evidence>
<dbReference type="RefSeq" id="WP_215916869.1">
    <property type="nucleotide sequence ID" value="NZ_JAHKNI010000003.1"/>
</dbReference>
<comment type="similarity">
    <text evidence="1">Belongs to the TfdA dioxygenase family.</text>
</comment>
<dbReference type="Pfam" id="PF02668">
    <property type="entry name" value="TauD"/>
    <property type="match status" value="1"/>
</dbReference>
<evidence type="ECO:0000256" key="2">
    <source>
        <dbReference type="ARBA" id="ARBA00022723"/>
    </source>
</evidence>
<keyword evidence="2" id="KW-0479">Metal-binding</keyword>
<dbReference type="GO" id="GO:0051213">
    <property type="term" value="F:dioxygenase activity"/>
    <property type="evidence" value="ECO:0007669"/>
    <property type="project" value="UniProtKB-KW"/>
</dbReference>
<dbReference type="SUPFAM" id="SSF51197">
    <property type="entry name" value="Clavaminate synthase-like"/>
    <property type="match status" value="1"/>
</dbReference>
<dbReference type="InterPro" id="IPR003819">
    <property type="entry name" value="TauD/TfdA-like"/>
</dbReference>
<keyword evidence="4" id="KW-0560">Oxidoreductase</keyword>
<accession>A0ABS6AV99</accession>
<proteinExistence type="inferred from homology"/>
<evidence type="ECO:0000256" key="4">
    <source>
        <dbReference type="ARBA" id="ARBA00023002"/>
    </source>
</evidence>
<evidence type="ECO:0000313" key="7">
    <source>
        <dbReference type="EMBL" id="MBU3061957.1"/>
    </source>
</evidence>
<evidence type="ECO:0000259" key="6">
    <source>
        <dbReference type="Pfam" id="PF02668"/>
    </source>
</evidence>
<evidence type="ECO:0000313" key="8">
    <source>
        <dbReference type="Proteomes" id="UP000733379"/>
    </source>
</evidence>
<keyword evidence="5" id="KW-0408">Iron</keyword>
<dbReference type="InterPro" id="IPR051323">
    <property type="entry name" value="AtsK-like"/>
</dbReference>
<dbReference type="Gene3D" id="3.60.130.10">
    <property type="entry name" value="Clavaminate synthase-like"/>
    <property type="match status" value="1"/>
</dbReference>
<dbReference type="InterPro" id="IPR042098">
    <property type="entry name" value="TauD-like_sf"/>
</dbReference>
<comment type="caution">
    <text evidence="7">The sequence shown here is derived from an EMBL/GenBank/DDBJ whole genome shotgun (WGS) entry which is preliminary data.</text>
</comment>
<dbReference type="PANTHER" id="PTHR30468">
    <property type="entry name" value="ALPHA-KETOGLUTARATE-DEPENDENT SULFONATE DIOXYGENASE"/>
    <property type="match status" value="1"/>
</dbReference>
<feature type="domain" description="TauD/TfdA-like" evidence="6">
    <location>
        <begin position="51"/>
        <end position="308"/>
    </location>
</feature>
<organism evidence="7 8">
    <name type="scientific">Nocardia albiluteola</name>
    <dbReference type="NCBI Taxonomy" id="2842303"/>
    <lineage>
        <taxon>Bacteria</taxon>
        <taxon>Bacillati</taxon>
        <taxon>Actinomycetota</taxon>
        <taxon>Actinomycetes</taxon>
        <taxon>Mycobacteriales</taxon>
        <taxon>Nocardiaceae</taxon>
        <taxon>Nocardia</taxon>
    </lineage>
</organism>
<reference evidence="7 8" key="1">
    <citation type="submission" date="2021-06" db="EMBL/GenBank/DDBJ databases">
        <title>Actinomycetes sequencing.</title>
        <authorList>
            <person name="Shan Q."/>
        </authorList>
    </citation>
    <scope>NUCLEOTIDE SEQUENCE [LARGE SCALE GENOMIC DNA]</scope>
    <source>
        <strain evidence="7 8">NEAU-G5</strain>
    </source>
</reference>
<keyword evidence="8" id="KW-1185">Reference proteome</keyword>
<dbReference type="Proteomes" id="UP000733379">
    <property type="component" value="Unassembled WGS sequence"/>
</dbReference>
<sequence>MTVVVDKDPAAGFGAQPVQLPGYPVWSGPFSYMAAERDRLAGLQWEHFDARQVAATIGAEISGVDLTAELPNSVVVELRQALHEYKVLFFRDQPFTPEQQVAFARRFGTLEVHPFIPSNTGQPELVRFEKSAQVSGFENAWHHDVTWREQPSMGAVLHAISVPPIGGDTLFSDMYAAYDALDLDTRALVENLDAVHDFTRAFGHMLDEEKRKEMRAQYPPVLHPVVCTHAVTGRKHLYVNRVFTDRIEGMDLEEGRALIDRLCRTADAPEHQARLQWQPDTVAFWDNRAVQHYAASDYWPRIRVMERASIVGPRPAR</sequence>
<dbReference type="PANTHER" id="PTHR30468:SF1">
    <property type="entry name" value="ALPHA-KETOGLUTARATE-DEPENDENT SULFONATE DIOXYGENASE"/>
    <property type="match status" value="1"/>
</dbReference>
<evidence type="ECO:0000256" key="3">
    <source>
        <dbReference type="ARBA" id="ARBA00022964"/>
    </source>
</evidence>
<name>A0ABS6AV99_9NOCA</name>
<dbReference type="EMBL" id="JAHKNI010000003">
    <property type="protein sequence ID" value="MBU3061957.1"/>
    <property type="molecule type" value="Genomic_DNA"/>
</dbReference>
<evidence type="ECO:0000256" key="5">
    <source>
        <dbReference type="ARBA" id="ARBA00023004"/>
    </source>
</evidence>